<evidence type="ECO:0000313" key="3">
    <source>
        <dbReference type="Proteomes" id="UP000030641"/>
    </source>
</evidence>
<reference evidence="2 3" key="1">
    <citation type="journal article" date="2014" name="BMC Genomics">
        <title>Genome sequencing of four Aureobasidium pullulans varieties: biotechnological potential, stress tolerance, and description of new species.</title>
        <authorList>
            <person name="Gostin Ar C."/>
            <person name="Ohm R.A."/>
            <person name="Kogej T."/>
            <person name="Sonjak S."/>
            <person name="Turk M."/>
            <person name="Zajc J."/>
            <person name="Zalar P."/>
            <person name="Grube M."/>
            <person name="Sun H."/>
            <person name="Han J."/>
            <person name="Sharma A."/>
            <person name="Chiniquy J."/>
            <person name="Ngan C.Y."/>
            <person name="Lipzen A."/>
            <person name="Barry K."/>
            <person name="Grigoriev I.V."/>
            <person name="Gunde-Cimerman N."/>
        </authorList>
    </citation>
    <scope>NUCLEOTIDE SEQUENCE [LARGE SCALE GENOMIC DNA]</scope>
    <source>
        <strain evidence="2 3">EXF-2481</strain>
    </source>
</reference>
<dbReference type="HOGENOM" id="CLU_383543_0_0_1"/>
<feature type="region of interest" description="Disordered" evidence="1">
    <location>
        <begin position="375"/>
        <end position="398"/>
    </location>
</feature>
<proteinExistence type="predicted"/>
<evidence type="ECO:0000313" key="2">
    <source>
        <dbReference type="EMBL" id="KEQ94327.1"/>
    </source>
</evidence>
<keyword evidence="3" id="KW-1185">Reference proteome</keyword>
<sequence length="721" mass="82574">MAQAIPIPPTHTYSDYEMPPTYRRSAEVLLVDVVEGTGTGHEHRRSRNPDAKHHSLRNQLIQTTFHCWKLTKAVQKTKHGAPSWKRAERIQMTLPSDELEAQAKRQRKTKSLTEAYEALSGDQRKQVEVLVQEKRRDEPEDFASWEIAAIHRETVNNLRTRVRETAFIRVILTREDKRRAESKAVESRVTNISASSDISDLDNPIRLSHPRIQLEEQQDLSPQVVATRKGAKTRRSTDDVVEILSDPSSNIDTSLGPFTPSMDYTPSPKIWEGQVLGWDVPSQDQTQRHTLDYQQVPWRMQQAIQPQQVEQSRQVKDTLTYMSDVSNNAFAQTKGIYTGSTQRPPILPEPLFQERPPPGLCIPKQRFINSSVRQYPTKATRHEPSTCQEPRDYFGNHVPKPYEKQSFFETQSRRMNEASTSDYHCVKNLGADGDAPPTDGQITADSDWPDYNPAREQVVNPLPQQAKQETQNAERIRREDILFWRTQAHLSHSRSSSSLDDQSSILASPQLSSPPTSISGDRVPLTRRYTDKPVYGNVLRNGEGNDPGRFGQQLAAQGSLRPNQEHISVTTQWHQKDHKVPAWHEFDPEEDLSLRMSTREQPNQHMMPPTRLDHNSGAYIPDIHQRPYVPEPPEPKPNAVLFHSRQYQQPQDAESENTSMLQRLSERLDHMKLRHAEDATRQAAEAARKRRDLERKEAYEQGVEDAMGWKQKRPGTFGGYA</sequence>
<organism evidence="2 3">
    <name type="scientific">Aureobasidium subglaciale (strain EXF-2481)</name>
    <name type="common">Aureobasidium pullulans var. subglaciale</name>
    <dbReference type="NCBI Taxonomy" id="1043005"/>
    <lineage>
        <taxon>Eukaryota</taxon>
        <taxon>Fungi</taxon>
        <taxon>Dikarya</taxon>
        <taxon>Ascomycota</taxon>
        <taxon>Pezizomycotina</taxon>
        <taxon>Dothideomycetes</taxon>
        <taxon>Dothideomycetidae</taxon>
        <taxon>Dothideales</taxon>
        <taxon>Saccotheciaceae</taxon>
        <taxon>Aureobasidium</taxon>
    </lineage>
</organism>
<dbReference type="OrthoDB" id="3909685at2759"/>
<feature type="compositionally biased region" description="Polar residues" evidence="1">
    <location>
        <begin position="509"/>
        <end position="519"/>
    </location>
</feature>
<feature type="compositionally biased region" description="Basic and acidic residues" evidence="1">
    <location>
        <begin position="380"/>
        <end position="394"/>
    </location>
</feature>
<dbReference type="RefSeq" id="XP_013342753.1">
    <property type="nucleotide sequence ID" value="XM_013487299.1"/>
</dbReference>
<dbReference type="Proteomes" id="UP000030641">
    <property type="component" value="Unassembled WGS sequence"/>
</dbReference>
<dbReference type="STRING" id="1043005.A0A074YJQ5"/>
<gene>
    <name evidence="2" type="ORF">AUEXF2481DRAFT_5819</name>
</gene>
<dbReference type="InParanoid" id="A0A074YJQ5"/>
<feature type="region of interest" description="Disordered" evidence="1">
    <location>
        <begin position="675"/>
        <end position="721"/>
    </location>
</feature>
<dbReference type="EMBL" id="KL584762">
    <property type="protein sequence ID" value="KEQ94327.1"/>
    <property type="molecule type" value="Genomic_DNA"/>
</dbReference>
<feature type="region of interest" description="Disordered" evidence="1">
    <location>
        <begin position="429"/>
        <end position="473"/>
    </location>
</feature>
<name>A0A074YJQ5_AURSE</name>
<feature type="compositionally biased region" description="Polar residues" evidence="1">
    <location>
        <begin position="462"/>
        <end position="471"/>
    </location>
</feature>
<feature type="region of interest" description="Disordered" evidence="1">
    <location>
        <begin position="492"/>
        <end position="550"/>
    </location>
</feature>
<dbReference type="AlphaFoldDB" id="A0A074YJQ5"/>
<evidence type="ECO:0000256" key="1">
    <source>
        <dbReference type="SAM" id="MobiDB-lite"/>
    </source>
</evidence>
<feature type="compositionally biased region" description="Low complexity" evidence="1">
    <location>
        <begin position="492"/>
        <end position="508"/>
    </location>
</feature>
<accession>A0A074YJQ5</accession>
<dbReference type="GeneID" id="25369211"/>
<protein>
    <submittedName>
        <fullName evidence="2">Uncharacterized protein</fullName>
    </submittedName>
</protein>